<organism evidence="1 2">
    <name type="scientific">Phytophthora nicotianae P1976</name>
    <dbReference type="NCBI Taxonomy" id="1317066"/>
    <lineage>
        <taxon>Eukaryota</taxon>
        <taxon>Sar</taxon>
        <taxon>Stramenopiles</taxon>
        <taxon>Oomycota</taxon>
        <taxon>Peronosporomycetes</taxon>
        <taxon>Peronosporales</taxon>
        <taxon>Peronosporaceae</taxon>
        <taxon>Phytophthora</taxon>
    </lineage>
</organism>
<evidence type="ECO:0000313" key="2">
    <source>
        <dbReference type="Proteomes" id="UP000028582"/>
    </source>
</evidence>
<protein>
    <submittedName>
        <fullName evidence="1">Uncharacterized protein</fullName>
    </submittedName>
</protein>
<reference evidence="1 2" key="1">
    <citation type="submission" date="2013-11" db="EMBL/GenBank/DDBJ databases">
        <title>The Genome Sequence of Phytophthora parasitica P1976.</title>
        <authorList>
            <consortium name="The Broad Institute Genomics Platform"/>
            <person name="Russ C."/>
            <person name="Tyler B."/>
            <person name="Panabieres F."/>
            <person name="Shan W."/>
            <person name="Tripathy S."/>
            <person name="Grunwald N."/>
            <person name="Machado M."/>
            <person name="Johnson C.S."/>
            <person name="Walker B."/>
            <person name="Young S."/>
            <person name="Zeng Q."/>
            <person name="Gargeya S."/>
            <person name="Fitzgerald M."/>
            <person name="Haas B."/>
            <person name="Abouelleil A."/>
            <person name="Allen A.W."/>
            <person name="Alvarado L."/>
            <person name="Arachchi H.M."/>
            <person name="Berlin A.M."/>
            <person name="Chapman S.B."/>
            <person name="Gainer-Dewar J."/>
            <person name="Goldberg J."/>
            <person name="Griggs A."/>
            <person name="Gujja S."/>
            <person name="Hansen M."/>
            <person name="Howarth C."/>
            <person name="Imamovic A."/>
            <person name="Ireland A."/>
            <person name="Larimer J."/>
            <person name="McCowan C."/>
            <person name="Murphy C."/>
            <person name="Pearson M."/>
            <person name="Poon T.W."/>
            <person name="Priest M."/>
            <person name="Roberts A."/>
            <person name="Saif S."/>
            <person name="Shea T."/>
            <person name="Sisk P."/>
            <person name="Sykes S."/>
            <person name="Wortman J."/>
            <person name="Nusbaum C."/>
            <person name="Birren B."/>
        </authorList>
    </citation>
    <scope>NUCLEOTIDE SEQUENCE [LARGE SCALE GENOMIC DNA]</scope>
    <source>
        <strain evidence="1 2">P1976</strain>
    </source>
</reference>
<comment type="caution">
    <text evidence="1">The sequence shown here is derived from an EMBL/GenBank/DDBJ whole genome shotgun (WGS) entry which is preliminary data.</text>
</comment>
<dbReference type="AlphaFoldDB" id="A0A080ZRM9"/>
<proteinExistence type="predicted"/>
<sequence length="47" mass="4973">MANGPNMLATSDDANRLGLLDVNATASMLERSALGNTHDLKDPLPLH</sequence>
<evidence type="ECO:0000313" key="1">
    <source>
        <dbReference type="EMBL" id="ETO69290.1"/>
    </source>
</evidence>
<dbReference type="Proteomes" id="UP000028582">
    <property type="component" value="Unassembled WGS sequence"/>
</dbReference>
<gene>
    <name evidence="1" type="ORF">F444_14094</name>
</gene>
<name>A0A080ZRM9_PHYNI</name>
<dbReference type="EMBL" id="ANJA01002565">
    <property type="protein sequence ID" value="ETO69290.1"/>
    <property type="molecule type" value="Genomic_DNA"/>
</dbReference>
<accession>A0A080ZRM9</accession>